<evidence type="ECO:0000313" key="2">
    <source>
        <dbReference type="Proteomes" id="UP000509478"/>
    </source>
</evidence>
<evidence type="ECO:0000313" key="1">
    <source>
        <dbReference type="EMBL" id="QLH06187.1"/>
    </source>
</evidence>
<sequence>MGKVDGSYLGSMIDILSILSKPDALSIFILAQDGIPSEIESHSKIGITQKQYYTRLHQLVDSGLITKTTTKKQRGLQKQYIHSGLGNMIYKNYVQNLPHTIKDSKELEILEVLKSSKKFDDAEITKIASKIGIHEKTTTTNTKDDTFFIAAKYNEMSQIIIDAINDATKEIILASRFSDESIIGAMIKKAQRGVSVTVLADESMVKNYNKNEKIKNDKNKKERIQIVSDPFYPAKIKRKYGNIPFCILIVDQKFVGWELVDSSDVTKFDKAMFCYNFMLAKDMIETFSGWWKLAREESPIVQKMSKKT</sequence>
<keyword evidence="2" id="KW-1185">Reference proteome</keyword>
<gene>
    <name evidence="1" type="ORF">C5F50_03155</name>
</gene>
<proteinExistence type="predicted"/>
<dbReference type="SUPFAM" id="SSF56024">
    <property type="entry name" value="Phospholipase D/nuclease"/>
    <property type="match status" value="1"/>
</dbReference>
<organism evidence="1 2">
    <name type="scientific">Nitrosopumilus ureiphilus</name>
    <dbReference type="NCBI Taxonomy" id="1470067"/>
    <lineage>
        <taxon>Archaea</taxon>
        <taxon>Nitrososphaerota</taxon>
        <taxon>Nitrososphaeria</taxon>
        <taxon>Nitrosopumilales</taxon>
        <taxon>Nitrosopumilaceae</taxon>
        <taxon>Nitrosopumilus</taxon>
    </lineage>
</organism>
<dbReference type="Proteomes" id="UP000509478">
    <property type="component" value="Chromosome"/>
</dbReference>
<accession>A0A7D5M6J5</accession>
<dbReference type="Gene3D" id="3.30.870.10">
    <property type="entry name" value="Endonuclease Chain A"/>
    <property type="match status" value="1"/>
</dbReference>
<name>A0A7D5M6J5_9ARCH</name>
<dbReference type="AlphaFoldDB" id="A0A7D5M6J5"/>
<reference evidence="1 2" key="1">
    <citation type="submission" date="2018-02" db="EMBL/GenBank/DDBJ databases">
        <title>Complete genome of Nitrosopumilus ureaphilus PS0.</title>
        <authorList>
            <person name="Qin W."/>
            <person name="Zheng Y."/>
            <person name="Stahl D.A."/>
        </authorList>
    </citation>
    <scope>NUCLEOTIDE SEQUENCE [LARGE SCALE GENOMIC DNA]</scope>
    <source>
        <strain evidence="1 2">PS0</strain>
    </source>
</reference>
<dbReference type="EMBL" id="CP026995">
    <property type="protein sequence ID" value="QLH06187.1"/>
    <property type="molecule type" value="Genomic_DNA"/>
</dbReference>
<protein>
    <submittedName>
        <fullName evidence="1">Uncharacterized protein</fullName>
    </submittedName>
</protein>
<dbReference type="KEGG" id="nue:C5F50_03155"/>